<protein>
    <submittedName>
        <fullName evidence="2">Uncharacterized protein</fullName>
    </submittedName>
</protein>
<dbReference type="HOGENOM" id="CLU_1637537_0_0_1"/>
<feature type="compositionally biased region" description="Basic residues" evidence="1">
    <location>
        <begin position="150"/>
        <end position="162"/>
    </location>
</feature>
<reference evidence="3" key="1">
    <citation type="submission" date="2011-05" db="EMBL/GenBank/DDBJ databases">
        <authorList>
            <person name="Richards S.R."/>
            <person name="Qu J."/>
            <person name="Jiang H."/>
            <person name="Jhangiani S.N."/>
            <person name="Agravi P."/>
            <person name="Goodspeed R."/>
            <person name="Gross S."/>
            <person name="Mandapat C."/>
            <person name="Jackson L."/>
            <person name="Mathew T."/>
            <person name="Pu L."/>
            <person name="Thornton R."/>
            <person name="Saada N."/>
            <person name="Wilczek-Boney K.B."/>
            <person name="Lee S."/>
            <person name="Kovar C."/>
            <person name="Wu Y."/>
            <person name="Scherer S.E."/>
            <person name="Worley K.C."/>
            <person name="Muzny D.M."/>
            <person name="Gibbs R."/>
        </authorList>
    </citation>
    <scope>NUCLEOTIDE SEQUENCE</scope>
    <source>
        <strain evidence="3">Brora</strain>
    </source>
</reference>
<dbReference type="EMBL" id="JH431208">
    <property type="status" value="NOT_ANNOTATED_CDS"/>
    <property type="molecule type" value="Genomic_DNA"/>
</dbReference>
<dbReference type="EnsemblMetazoa" id="SMAR002665-RA">
    <property type="protein sequence ID" value="SMAR002665-PA"/>
    <property type="gene ID" value="SMAR002665"/>
</dbReference>
<feature type="compositionally biased region" description="Polar residues" evidence="1">
    <location>
        <begin position="138"/>
        <end position="147"/>
    </location>
</feature>
<evidence type="ECO:0000313" key="2">
    <source>
        <dbReference type="EnsemblMetazoa" id="SMAR002665-PA"/>
    </source>
</evidence>
<keyword evidence="3" id="KW-1185">Reference proteome</keyword>
<dbReference type="Proteomes" id="UP000014500">
    <property type="component" value="Unassembled WGS sequence"/>
</dbReference>
<dbReference type="AlphaFoldDB" id="T1INT0"/>
<sequence>MYHRMQKNYEKHKKVHNDKYHTCEYELGDLFWRKTHILSDEDNNVTKGLAIKRDDPWEITKIHGGGAYELTKIGTRKIEKSINTQDLLPYIPSYPIEKWEENQLVGTNTDHPNPNWMSEKSNIQKNIIIPSQPEIHVKQTNSSNPDVKTQGRHHKNASKTRG</sequence>
<name>T1INT0_STRMM</name>
<feature type="region of interest" description="Disordered" evidence="1">
    <location>
        <begin position="137"/>
        <end position="162"/>
    </location>
</feature>
<evidence type="ECO:0000256" key="1">
    <source>
        <dbReference type="SAM" id="MobiDB-lite"/>
    </source>
</evidence>
<evidence type="ECO:0000313" key="3">
    <source>
        <dbReference type="Proteomes" id="UP000014500"/>
    </source>
</evidence>
<organism evidence="2 3">
    <name type="scientific">Strigamia maritima</name>
    <name type="common">European centipede</name>
    <name type="synonym">Geophilus maritimus</name>
    <dbReference type="NCBI Taxonomy" id="126957"/>
    <lineage>
        <taxon>Eukaryota</taxon>
        <taxon>Metazoa</taxon>
        <taxon>Ecdysozoa</taxon>
        <taxon>Arthropoda</taxon>
        <taxon>Myriapoda</taxon>
        <taxon>Chilopoda</taxon>
        <taxon>Pleurostigmophora</taxon>
        <taxon>Geophilomorpha</taxon>
        <taxon>Linotaeniidae</taxon>
        <taxon>Strigamia</taxon>
    </lineage>
</organism>
<reference evidence="2" key="2">
    <citation type="submission" date="2015-02" db="UniProtKB">
        <authorList>
            <consortium name="EnsemblMetazoa"/>
        </authorList>
    </citation>
    <scope>IDENTIFICATION</scope>
</reference>
<proteinExistence type="predicted"/>
<accession>T1INT0</accession>
<dbReference type="PhylomeDB" id="T1INT0"/>